<dbReference type="EMBL" id="SNWP01000014">
    <property type="protein sequence ID" value="TDO25064.1"/>
    <property type="molecule type" value="Genomic_DNA"/>
</dbReference>
<dbReference type="SUPFAM" id="SSF53098">
    <property type="entry name" value="Ribonuclease H-like"/>
    <property type="match status" value="1"/>
</dbReference>
<evidence type="ECO:0000256" key="10">
    <source>
        <dbReference type="ARBA" id="ARBA00022842"/>
    </source>
</evidence>
<dbReference type="InterPro" id="IPR022892">
    <property type="entry name" value="RNaseHI"/>
</dbReference>
<keyword evidence="7" id="KW-0479">Metal-binding</keyword>
<keyword evidence="10" id="KW-0460">Magnesium</keyword>
<dbReference type="Pfam" id="PF00075">
    <property type="entry name" value="RNase_H"/>
    <property type="match status" value="1"/>
</dbReference>
<evidence type="ECO:0000256" key="8">
    <source>
        <dbReference type="ARBA" id="ARBA00022759"/>
    </source>
</evidence>
<comment type="subunit">
    <text evidence="4">Monomer.</text>
</comment>
<proteinExistence type="inferred from homology"/>
<evidence type="ECO:0000256" key="4">
    <source>
        <dbReference type="ARBA" id="ARBA00011245"/>
    </source>
</evidence>
<evidence type="ECO:0000313" key="12">
    <source>
        <dbReference type="EMBL" id="TDO23461.1"/>
    </source>
</evidence>
<dbReference type="EMBL" id="SNWP01000016">
    <property type="protein sequence ID" value="TDO23461.1"/>
    <property type="molecule type" value="Genomic_DNA"/>
</dbReference>
<evidence type="ECO:0000256" key="6">
    <source>
        <dbReference type="ARBA" id="ARBA00022722"/>
    </source>
</evidence>
<dbReference type="PROSITE" id="PS50879">
    <property type="entry name" value="RNASE_H_1"/>
    <property type="match status" value="1"/>
</dbReference>
<comment type="caution">
    <text evidence="12">The sequence shown here is derived from an EMBL/GenBank/DDBJ whole genome shotgun (WGS) entry which is preliminary data.</text>
</comment>
<protein>
    <recommendedName>
        <fullName evidence="5">ribonuclease H</fullName>
        <ecNumber evidence="5">3.1.26.4</ecNumber>
    </recommendedName>
</protein>
<keyword evidence="14" id="KW-1185">Reference proteome</keyword>
<dbReference type="RefSeq" id="WP_133475641.1">
    <property type="nucleotide sequence ID" value="NZ_SNWP01000014.1"/>
</dbReference>
<evidence type="ECO:0000256" key="2">
    <source>
        <dbReference type="ARBA" id="ARBA00001946"/>
    </source>
</evidence>
<evidence type="ECO:0000256" key="3">
    <source>
        <dbReference type="ARBA" id="ARBA00005300"/>
    </source>
</evidence>
<dbReference type="PANTHER" id="PTHR10642">
    <property type="entry name" value="RIBONUCLEASE H1"/>
    <property type="match status" value="1"/>
</dbReference>
<dbReference type="CDD" id="cd09278">
    <property type="entry name" value="RNase_HI_prokaryote_like"/>
    <property type="match status" value="1"/>
</dbReference>
<dbReference type="GO" id="GO:0043137">
    <property type="term" value="P:DNA replication, removal of RNA primer"/>
    <property type="evidence" value="ECO:0007669"/>
    <property type="project" value="TreeGrafter"/>
</dbReference>
<comment type="catalytic activity">
    <reaction evidence="1">
        <text>Endonucleolytic cleavage to 5'-phosphomonoester.</text>
        <dbReference type="EC" id="3.1.26.4"/>
    </reaction>
</comment>
<dbReference type="PANTHER" id="PTHR10642:SF26">
    <property type="entry name" value="RIBONUCLEASE H1"/>
    <property type="match status" value="1"/>
</dbReference>
<accession>A0A4R6IMY7</accession>
<name>A0A4R6IMY7_9BACT</name>
<evidence type="ECO:0000313" key="14">
    <source>
        <dbReference type="Proteomes" id="UP000295741"/>
    </source>
</evidence>
<dbReference type="GO" id="GO:0003676">
    <property type="term" value="F:nucleic acid binding"/>
    <property type="evidence" value="ECO:0007669"/>
    <property type="project" value="InterPro"/>
</dbReference>
<dbReference type="EC" id="3.1.26.4" evidence="5"/>
<evidence type="ECO:0000259" key="11">
    <source>
        <dbReference type="PROSITE" id="PS50879"/>
    </source>
</evidence>
<dbReference type="OrthoDB" id="7845843at2"/>
<dbReference type="AlphaFoldDB" id="A0A4R6IMY7"/>
<keyword evidence="9" id="KW-0378">Hydrolase</keyword>
<feature type="domain" description="RNase H type-1" evidence="11">
    <location>
        <begin position="5"/>
        <end position="144"/>
    </location>
</feature>
<dbReference type="InterPro" id="IPR036397">
    <property type="entry name" value="RNaseH_sf"/>
</dbReference>
<dbReference type="Gene3D" id="3.30.420.10">
    <property type="entry name" value="Ribonuclease H-like superfamily/Ribonuclease H"/>
    <property type="match status" value="1"/>
</dbReference>
<dbReference type="GO" id="GO:0004523">
    <property type="term" value="F:RNA-DNA hybrid ribonuclease activity"/>
    <property type="evidence" value="ECO:0007669"/>
    <property type="project" value="UniProtKB-EC"/>
</dbReference>
<organism evidence="12 14">
    <name type="scientific">Sediminibacterium goheungense</name>
    <dbReference type="NCBI Taxonomy" id="1086393"/>
    <lineage>
        <taxon>Bacteria</taxon>
        <taxon>Pseudomonadati</taxon>
        <taxon>Bacteroidota</taxon>
        <taxon>Chitinophagia</taxon>
        <taxon>Chitinophagales</taxon>
        <taxon>Chitinophagaceae</taxon>
        <taxon>Sediminibacterium</taxon>
    </lineage>
</organism>
<dbReference type="InterPro" id="IPR002156">
    <property type="entry name" value="RNaseH_domain"/>
</dbReference>
<keyword evidence="6" id="KW-0540">Nuclease</keyword>
<evidence type="ECO:0000256" key="5">
    <source>
        <dbReference type="ARBA" id="ARBA00012180"/>
    </source>
</evidence>
<comment type="cofactor">
    <cofactor evidence="2">
        <name>Mg(2+)</name>
        <dbReference type="ChEBI" id="CHEBI:18420"/>
    </cofactor>
</comment>
<evidence type="ECO:0000256" key="7">
    <source>
        <dbReference type="ARBA" id="ARBA00022723"/>
    </source>
</evidence>
<dbReference type="InterPro" id="IPR012337">
    <property type="entry name" value="RNaseH-like_sf"/>
</dbReference>
<dbReference type="GO" id="GO:0046872">
    <property type="term" value="F:metal ion binding"/>
    <property type="evidence" value="ECO:0007669"/>
    <property type="project" value="UniProtKB-KW"/>
</dbReference>
<gene>
    <name evidence="13" type="ORF">BC659_3079</name>
    <name evidence="12" type="ORF">BC659_3321</name>
</gene>
<evidence type="ECO:0000256" key="9">
    <source>
        <dbReference type="ARBA" id="ARBA00022801"/>
    </source>
</evidence>
<reference evidence="12 14" key="1">
    <citation type="submission" date="2019-03" db="EMBL/GenBank/DDBJ databases">
        <title>Genomic Encyclopedia of Archaeal and Bacterial Type Strains, Phase II (KMG-II): from individual species to whole genera.</title>
        <authorList>
            <person name="Goeker M."/>
        </authorList>
    </citation>
    <scope>NUCLEOTIDE SEQUENCE [LARGE SCALE GENOMIC DNA]</scope>
    <source>
        <strain evidence="12 14">DSM 28323</strain>
    </source>
</reference>
<comment type="similarity">
    <text evidence="3">Belongs to the RNase H family.</text>
</comment>
<dbReference type="NCBIfam" id="NF001236">
    <property type="entry name" value="PRK00203.1"/>
    <property type="match status" value="1"/>
</dbReference>
<keyword evidence="8" id="KW-0255">Endonuclease</keyword>
<dbReference type="Proteomes" id="UP000295741">
    <property type="component" value="Unassembled WGS sequence"/>
</dbReference>
<dbReference type="InterPro" id="IPR050092">
    <property type="entry name" value="RNase_H"/>
</dbReference>
<sequence>MSEQQGHQLIIYTDGSARGNPGPGGYGIVLLWGNKKKELSAGYRFTTNNRMELMGVIIALESLTKKNIAVTIYTDSQYIVNSVEKKWLDNWIRTDFKGGKKNKDLWLRYKAIAIHFKIRFIWVKGHADNPWNNRCDELATAAADGRDLLIDEAFEREHLSA</sequence>
<evidence type="ECO:0000256" key="1">
    <source>
        <dbReference type="ARBA" id="ARBA00000077"/>
    </source>
</evidence>
<evidence type="ECO:0000313" key="13">
    <source>
        <dbReference type="EMBL" id="TDO25064.1"/>
    </source>
</evidence>